<reference evidence="8" key="1">
    <citation type="submission" date="2016-09" db="EMBL/GenBank/DDBJ databases">
        <authorList>
            <person name="Varghese N."/>
            <person name="Submissions S."/>
        </authorList>
    </citation>
    <scope>NUCLEOTIDE SEQUENCE [LARGE SCALE GENOMIC DNA]</scope>
    <source>
        <strain evidence="8">TNe-862</strain>
    </source>
</reference>
<dbReference type="InterPro" id="IPR032823">
    <property type="entry name" value="BCA_ABC_TP_C"/>
</dbReference>
<dbReference type="InterPro" id="IPR003439">
    <property type="entry name" value="ABC_transporter-like_ATP-bd"/>
</dbReference>
<protein>
    <submittedName>
        <fullName evidence="7">Branched-chain amino acid transport system ATP-binding protein</fullName>
    </submittedName>
</protein>
<dbReference type="Proteomes" id="UP000198908">
    <property type="component" value="Unassembled WGS sequence"/>
</dbReference>
<keyword evidence="8" id="KW-1185">Reference proteome</keyword>
<dbReference type="GO" id="GO:0016887">
    <property type="term" value="F:ATP hydrolysis activity"/>
    <property type="evidence" value="ECO:0007669"/>
    <property type="project" value="InterPro"/>
</dbReference>
<dbReference type="InterPro" id="IPR051120">
    <property type="entry name" value="ABC_AA/LPS_Transport"/>
</dbReference>
<dbReference type="EMBL" id="FMYQ01000031">
    <property type="protein sequence ID" value="SDE03699.1"/>
    <property type="molecule type" value="Genomic_DNA"/>
</dbReference>
<evidence type="ECO:0000256" key="3">
    <source>
        <dbReference type="ARBA" id="ARBA00022519"/>
    </source>
</evidence>
<dbReference type="GO" id="GO:0005524">
    <property type="term" value="F:ATP binding"/>
    <property type="evidence" value="ECO:0007669"/>
    <property type="project" value="UniProtKB-KW"/>
</dbReference>
<dbReference type="InterPro" id="IPR027417">
    <property type="entry name" value="P-loop_NTPase"/>
</dbReference>
<evidence type="ECO:0000313" key="8">
    <source>
        <dbReference type="Proteomes" id="UP000198908"/>
    </source>
</evidence>
<keyword evidence="2" id="KW-1003">Cell membrane</keyword>
<dbReference type="PROSITE" id="PS50893">
    <property type="entry name" value="ABC_TRANSPORTER_2"/>
    <property type="match status" value="1"/>
</dbReference>
<dbReference type="PANTHER" id="PTHR45772">
    <property type="entry name" value="CONSERVED COMPONENT OF ABC TRANSPORTER FOR NATURAL AMINO ACIDS-RELATED"/>
    <property type="match status" value="1"/>
</dbReference>
<evidence type="ECO:0000256" key="1">
    <source>
        <dbReference type="ARBA" id="ARBA00022448"/>
    </source>
</evidence>
<dbReference type="RefSeq" id="WP_092003648.1">
    <property type="nucleotide sequence ID" value="NZ_FMYQ01000031.1"/>
</dbReference>
<evidence type="ECO:0000313" key="7">
    <source>
        <dbReference type="EMBL" id="SDE03699.1"/>
    </source>
</evidence>
<keyword evidence="5 7" id="KW-0067">ATP-binding</keyword>
<dbReference type="SUPFAM" id="SSF52540">
    <property type="entry name" value="P-loop containing nucleoside triphosphate hydrolases"/>
    <property type="match status" value="1"/>
</dbReference>
<evidence type="ECO:0000256" key="2">
    <source>
        <dbReference type="ARBA" id="ARBA00022475"/>
    </source>
</evidence>
<keyword evidence="3" id="KW-0997">Cell inner membrane</keyword>
<dbReference type="GO" id="GO:0005886">
    <property type="term" value="C:plasma membrane"/>
    <property type="evidence" value="ECO:0007669"/>
    <property type="project" value="TreeGrafter"/>
</dbReference>
<dbReference type="Pfam" id="PF00005">
    <property type="entry name" value="ABC_tran"/>
    <property type="match status" value="1"/>
</dbReference>
<gene>
    <name evidence="7" type="ORF">SAMN05421548_1316</name>
</gene>
<dbReference type="InterPro" id="IPR003593">
    <property type="entry name" value="AAA+_ATPase"/>
</dbReference>
<name>A0A1G6ZM73_9BURK</name>
<dbReference type="AlphaFoldDB" id="A0A1G6ZM73"/>
<dbReference type="CDD" id="cd03219">
    <property type="entry name" value="ABC_Mj1267_LivG_branched"/>
    <property type="match status" value="1"/>
</dbReference>
<evidence type="ECO:0000256" key="5">
    <source>
        <dbReference type="ARBA" id="ARBA00022840"/>
    </source>
</evidence>
<dbReference type="Gene3D" id="3.40.50.300">
    <property type="entry name" value="P-loop containing nucleotide triphosphate hydrolases"/>
    <property type="match status" value="1"/>
</dbReference>
<dbReference type="Pfam" id="PF12399">
    <property type="entry name" value="BCA_ABC_TP_C"/>
    <property type="match status" value="1"/>
</dbReference>
<evidence type="ECO:0000256" key="4">
    <source>
        <dbReference type="ARBA" id="ARBA00022741"/>
    </source>
</evidence>
<organism evidence="7 8">
    <name type="scientific">Paraburkholderia lycopersici</name>
    <dbReference type="NCBI Taxonomy" id="416944"/>
    <lineage>
        <taxon>Bacteria</taxon>
        <taxon>Pseudomonadati</taxon>
        <taxon>Pseudomonadota</taxon>
        <taxon>Betaproteobacteria</taxon>
        <taxon>Burkholderiales</taxon>
        <taxon>Burkholderiaceae</taxon>
        <taxon>Paraburkholderia</taxon>
    </lineage>
</organism>
<feature type="domain" description="ABC transporter" evidence="6">
    <location>
        <begin position="22"/>
        <end position="253"/>
    </location>
</feature>
<keyword evidence="4" id="KW-0547">Nucleotide-binding</keyword>
<dbReference type="OrthoDB" id="9781337at2"/>
<keyword evidence="1" id="KW-0813">Transport</keyword>
<proteinExistence type="predicted"/>
<dbReference type="SMART" id="SM00382">
    <property type="entry name" value="AAA"/>
    <property type="match status" value="1"/>
</dbReference>
<dbReference type="STRING" id="416944.SAMN05421548_1316"/>
<evidence type="ECO:0000259" key="6">
    <source>
        <dbReference type="PROSITE" id="PS50893"/>
    </source>
</evidence>
<accession>A0A1G6ZM73</accession>
<keyword evidence="3" id="KW-0472">Membrane</keyword>
<dbReference type="PANTHER" id="PTHR45772:SF1">
    <property type="entry name" value="ABC TRANSPORTER ATP-BINDING PROTEIN"/>
    <property type="match status" value="1"/>
</dbReference>
<sequence length="262" mass="28598">MSKVKGPLEVTAPKGFDDGPVLEVVEMTKRFGGLTVFEKISFSLAREETLGIIGPNGAGKTTLINVLCGSTSPTSGAVRLRGREIGGVPLHEISRLGLMRSFQQTNIFGSVSVRENLLFALEFSGRRGLDEGLEGMLERYGLAERLEERADSLPYGLQKMLGLVLVYACRPTVLLLDEPAAGLEARERANIDDFIQRAREQLKCSVLIVEHDIDLIKRLCGRAIVLDGGRLIADGTPSDVLQRPDVLRAYLGDFEEATDAQN</sequence>